<proteinExistence type="predicted"/>
<protein>
    <submittedName>
        <fullName evidence="1">Protein gir2</fullName>
    </submittedName>
</protein>
<sequence>MGREDQQEEKETLKSIFPDEIADISEDSYRISVTLDVSHHGEDYSDPPILILQVTYPEDYPDVAPRLEISAPPNSPKYPHFDIQEDRDRLLDLLTSTVEENLGMAMVFTLVDILKEGAELLVSERHAAVEAQKEVEAAKAEEEENRKFQGEAVTRDSFLAWREKFRREMEEEEKRKQEEKEAEEKRKRGPKEPKKPTGKQLWESGLAGKGDYDEDESLPAKFASASMTE</sequence>
<reference evidence="1" key="1">
    <citation type="journal article" date="2022" name="bioRxiv">
        <title>Population genetic analysis of Ophidiomyces ophidiicola, the causative agent of snake fungal disease, indicates recent introductions to the USA.</title>
        <authorList>
            <person name="Ladner J.T."/>
            <person name="Palmer J.M."/>
            <person name="Ettinger C.L."/>
            <person name="Stajich J.E."/>
            <person name="Farrell T.M."/>
            <person name="Glorioso B.M."/>
            <person name="Lawson B."/>
            <person name="Price S.J."/>
            <person name="Stengle A.G."/>
            <person name="Grear D.A."/>
            <person name="Lorch J.M."/>
        </authorList>
    </citation>
    <scope>NUCLEOTIDE SEQUENCE</scope>
    <source>
        <strain evidence="1">NWHC 24266-5</strain>
    </source>
</reference>
<name>A0ACB8V1M0_9EURO</name>
<organism evidence="1">
    <name type="scientific">Ophidiomyces ophidiicola</name>
    <dbReference type="NCBI Taxonomy" id="1387563"/>
    <lineage>
        <taxon>Eukaryota</taxon>
        <taxon>Fungi</taxon>
        <taxon>Dikarya</taxon>
        <taxon>Ascomycota</taxon>
        <taxon>Pezizomycotina</taxon>
        <taxon>Eurotiomycetes</taxon>
        <taxon>Eurotiomycetidae</taxon>
        <taxon>Onygenales</taxon>
        <taxon>Onygenaceae</taxon>
        <taxon>Ophidiomyces</taxon>
    </lineage>
</organism>
<comment type="caution">
    <text evidence="1">The sequence shown here is derived from an EMBL/GenBank/DDBJ whole genome shotgun (WGS) entry which is preliminary data.</text>
</comment>
<evidence type="ECO:0000313" key="1">
    <source>
        <dbReference type="EMBL" id="KAI2390476.1"/>
    </source>
</evidence>
<gene>
    <name evidence="1" type="primary">GIR2</name>
    <name evidence="1" type="ORF">LOY88_001561</name>
</gene>
<dbReference type="EMBL" id="JALBCA010000017">
    <property type="protein sequence ID" value="KAI2390476.1"/>
    <property type="molecule type" value="Genomic_DNA"/>
</dbReference>
<accession>A0ACB8V1M0</accession>